<dbReference type="GO" id="GO:0003954">
    <property type="term" value="F:NADH dehydrogenase activity"/>
    <property type="evidence" value="ECO:0007669"/>
    <property type="project" value="TreeGrafter"/>
</dbReference>
<dbReference type="GO" id="GO:0016020">
    <property type="term" value="C:membrane"/>
    <property type="evidence" value="ECO:0007669"/>
    <property type="project" value="TreeGrafter"/>
</dbReference>
<reference evidence="2" key="1">
    <citation type="submission" date="2021-05" db="EMBL/GenBank/DDBJ databases">
        <title>Complete genome sequence of the cellulolytic planctomycete Telmatocola sphagniphila SP2T and characterization of the first cellulase from planctomycetes.</title>
        <authorList>
            <person name="Rakitin A.L."/>
            <person name="Beletsky A.V."/>
            <person name="Naumoff D.G."/>
            <person name="Kulichevskaya I.S."/>
            <person name="Mardanov A.V."/>
            <person name="Ravin N.V."/>
            <person name="Dedysh S.N."/>
        </authorList>
    </citation>
    <scope>NUCLEOTIDE SEQUENCE</scope>
    <source>
        <strain evidence="2">SP2T</strain>
    </source>
</reference>
<protein>
    <submittedName>
        <fullName evidence="2">Formylmethanofuran dehydrogenase subunit B</fullName>
    </submittedName>
</protein>
<dbReference type="CDD" id="cd02761">
    <property type="entry name" value="MopB_FmdB-FwdB"/>
    <property type="match status" value="1"/>
</dbReference>
<dbReference type="AlphaFoldDB" id="A0A8E6ET15"/>
<dbReference type="InterPro" id="IPR050123">
    <property type="entry name" value="Prok_molybdopt-oxidoreductase"/>
</dbReference>
<dbReference type="GO" id="GO:0022904">
    <property type="term" value="P:respiratory electron transport chain"/>
    <property type="evidence" value="ECO:0007669"/>
    <property type="project" value="TreeGrafter"/>
</dbReference>
<proteinExistence type="predicted"/>
<dbReference type="PANTHER" id="PTHR43105">
    <property type="entry name" value="RESPIRATORY NITRATE REDUCTASE"/>
    <property type="match status" value="1"/>
</dbReference>
<dbReference type="RefSeq" id="WP_213496050.1">
    <property type="nucleotide sequence ID" value="NZ_CP074694.1"/>
</dbReference>
<dbReference type="GO" id="GO:0018493">
    <property type="term" value="F:formylmethanofuran dehydrogenase activity"/>
    <property type="evidence" value="ECO:0007669"/>
    <property type="project" value="InterPro"/>
</dbReference>
<gene>
    <name evidence="2" type="ORF">KIH39_23515</name>
</gene>
<dbReference type="GO" id="GO:0015948">
    <property type="term" value="P:methanogenesis"/>
    <property type="evidence" value="ECO:0007669"/>
    <property type="project" value="InterPro"/>
</dbReference>
<dbReference type="PANTHER" id="PTHR43105:SF14">
    <property type="entry name" value="FORMATE DEHYDROGENASE H"/>
    <property type="match status" value="1"/>
</dbReference>
<evidence type="ECO:0000313" key="2">
    <source>
        <dbReference type="EMBL" id="QVL31774.1"/>
    </source>
</evidence>
<sequence>MTIFPNSACTRCGCVCDDLTLHVRDNRIQRVENACVLAEGWFLQQNSRPHPAALIADQPVPLEEAIQKASELLSHSRSPLIYGLGRSTTEGQRLAIRLAEQLGAIVDTAATLEQAQTLMALQQVGESTCSLGEVRNRADLVIYWGTNPVKTHPRHLERYGNPTEKRRTVVVVDCKETETTALADRFLPIKSDQDWEMLWKLRMRLASPDSPELEPAWEALVTQMKSAKFGVIFFGNGITKAKTDHRTVEALLQLVTDLNAHTRFYARRMRGVGNVAGADSVLTWTTGYPLALNMQRGYPRYNPVEYSASELLAKKQVDLCLMMGSETTADFPQSALATLREIPVITLDVPEAVTDFVPAVRFTTATYGIHRPGTAYRMDEVPIPLRTILETDYPSDAEVLQKLLEASKK</sequence>
<dbReference type="Proteomes" id="UP000676194">
    <property type="component" value="Chromosome"/>
</dbReference>
<name>A0A8E6ET15_9BACT</name>
<dbReference type="InterPro" id="IPR016457">
    <property type="entry name" value="Formylmethanofuran_DH_bsu"/>
</dbReference>
<organism evidence="2 3">
    <name type="scientific">Telmatocola sphagniphila</name>
    <dbReference type="NCBI Taxonomy" id="1123043"/>
    <lineage>
        <taxon>Bacteria</taxon>
        <taxon>Pseudomonadati</taxon>
        <taxon>Planctomycetota</taxon>
        <taxon>Planctomycetia</taxon>
        <taxon>Gemmatales</taxon>
        <taxon>Gemmataceae</taxon>
    </lineage>
</organism>
<dbReference type="PIRSF" id="PIRSF005646">
    <property type="entry name" value="FwdB"/>
    <property type="match status" value="1"/>
</dbReference>
<dbReference type="KEGG" id="tsph:KIH39_23515"/>
<keyword evidence="3" id="KW-1185">Reference proteome</keyword>
<dbReference type="Gene3D" id="3.40.228.10">
    <property type="entry name" value="Dimethylsulfoxide Reductase, domain 2"/>
    <property type="match status" value="1"/>
</dbReference>
<evidence type="ECO:0000313" key="3">
    <source>
        <dbReference type="Proteomes" id="UP000676194"/>
    </source>
</evidence>
<keyword evidence="1" id="KW-0560">Oxidoreductase</keyword>
<dbReference type="EMBL" id="CP074694">
    <property type="protein sequence ID" value="QVL31774.1"/>
    <property type="molecule type" value="Genomic_DNA"/>
</dbReference>
<evidence type="ECO:0000256" key="1">
    <source>
        <dbReference type="ARBA" id="ARBA00023002"/>
    </source>
</evidence>
<accession>A0A8E6ET15</accession>
<dbReference type="NCBIfam" id="TIGR03129">
    <property type="entry name" value="one_C_dehyd_B"/>
    <property type="match status" value="1"/>
</dbReference>
<dbReference type="SUPFAM" id="SSF53706">
    <property type="entry name" value="Formate dehydrogenase/DMSO reductase, domains 1-3"/>
    <property type="match status" value="1"/>
</dbReference>